<organism evidence="1 2">
    <name type="scientific">Gossypium armourianum</name>
    <dbReference type="NCBI Taxonomy" id="34283"/>
    <lineage>
        <taxon>Eukaryota</taxon>
        <taxon>Viridiplantae</taxon>
        <taxon>Streptophyta</taxon>
        <taxon>Embryophyta</taxon>
        <taxon>Tracheophyta</taxon>
        <taxon>Spermatophyta</taxon>
        <taxon>Magnoliopsida</taxon>
        <taxon>eudicotyledons</taxon>
        <taxon>Gunneridae</taxon>
        <taxon>Pentapetalae</taxon>
        <taxon>rosids</taxon>
        <taxon>malvids</taxon>
        <taxon>Malvales</taxon>
        <taxon>Malvaceae</taxon>
        <taxon>Malvoideae</taxon>
        <taxon>Gossypium</taxon>
    </lineage>
</organism>
<comment type="caution">
    <text evidence="1">The sequence shown here is derived from an EMBL/GenBank/DDBJ whole genome shotgun (WGS) entry which is preliminary data.</text>
</comment>
<gene>
    <name evidence="1" type="ORF">Goarm_023092</name>
</gene>
<protein>
    <submittedName>
        <fullName evidence="1">Uncharacterized protein</fullName>
    </submittedName>
</protein>
<dbReference type="EMBL" id="JABFAE010402674">
    <property type="protein sequence ID" value="MBA0844823.1"/>
    <property type="molecule type" value="Genomic_DNA"/>
</dbReference>
<feature type="non-terminal residue" evidence="1">
    <location>
        <position position="49"/>
    </location>
</feature>
<sequence>MGHNLKECQVLNPVEKEKFKEDPNYTLALKAESNLIGKENLKFNDFSNK</sequence>
<dbReference type="AlphaFoldDB" id="A0A7J9KEH3"/>
<evidence type="ECO:0000313" key="2">
    <source>
        <dbReference type="Proteomes" id="UP000593575"/>
    </source>
</evidence>
<dbReference type="Proteomes" id="UP000593575">
    <property type="component" value="Unassembled WGS sequence"/>
</dbReference>
<accession>A0A7J9KEH3</accession>
<proteinExistence type="predicted"/>
<evidence type="ECO:0000313" key="1">
    <source>
        <dbReference type="EMBL" id="MBA0844823.1"/>
    </source>
</evidence>
<name>A0A7J9KEH3_9ROSI</name>
<reference evidence="1 2" key="1">
    <citation type="journal article" date="2019" name="Genome Biol. Evol.">
        <title>Insights into the evolution of the New World diploid cottons (Gossypium, subgenus Houzingenia) based on genome sequencing.</title>
        <authorList>
            <person name="Grover C.E."/>
            <person name="Arick M.A. 2nd"/>
            <person name="Thrash A."/>
            <person name="Conover J.L."/>
            <person name="Sanders W.S."/>
            <person name="Peterson D.G."/>
            <person name="Frelichowski J.E."/>
            <person name="Scheffler J.A."/>
            <person name="Scheffler B.E."/>
            <person name="Wendel J.F."/>
        </authorList>
    </citation>
    <scope>NUCLEOTIDE SEQUENCE [LARGE SCALE GENOMIC DNA]</scope>
    <source>
        <strain evidence="1">6</strain>
        <tissue evidence="1">Leaf</tissue>
    </source>
</reference>
<keyword evidence="2" id="KW-1185">Reference proteome</keyword>